<dbReference type="InterPro" id="IPR011015">
    <property type="entry name" value="LEM/LEM-like_dom_sf"/>
</dbReference>
<feature type="compositionally biased region" description="Basic residues" evidence="7">
    <location>
        <begin position="269"/>
        <end position="280"/>
    </location>
</feature>
<proteinExistence type="predicted"/>
<dbReference type="STRING" id="64571.A0A1Y2GHP0"/>
<dbReference type="GO" id="GO:0003682">
    <property type="term" value="F:chromatin binding"/>
    <property type="evidence" value="ECO:0007669"/>
    <property type="project" value="InterPro"/>
</dbReference>
<organism evidence="10 11">
    <name type="scientific">Lobosporangium transversale</name>
    <dbReference type="NCBI Taxonomy" id="64571"/>
    <lineage>
        <taxon>Eukaryota</taxon>
        <taxon>Fungi</taxon>
        <taxon>Fungi incertae sedis</taxon>
        <taxon>Mucoromycota</taxon>
        <taxon>Mortierellomycotina</taxon>
        <taxon>Mortierellomycetes</taxon>
        <taxon>Mortierellales</taxon>
        <taxon>Mortierellaceae</taxon>
        <taxon>Lobosporangium</taxon>
    </lineage>
</organism>
<evidence type="ECO:0000256" key="8">
    <source>
        <dbReference type="SAM" id="Phobius"/>
    </source>
</evidence>
<evidence type="ECO:0000256" key="3">
    <source>
        <dbReference type="ARBA" id="ARBA00022692"/>
    </source>
</evidence>
<dbReference type="GeneID" id="33572224"/>
<comment type="subcellular location">
    <subcellularLocation>
        <location evidence="1">Nucleus inner membrane</location>
    </subcellularLocation>
</comment>
<gene>
    <name evidence="10" type="ORF">BCR41DRAFT_424172</name>
</gene>
<comment type="caution">
    <text evidence="10">The sequence shown here is derived from an EMBL/GenBank/DDBJ whole genome shotgun (WGS) entry which is preliminary data.</text>
</comment>
<evidence type="ECO:0000256" key="6">
    <source>
        <dbReference type="ARBA" id="ARBA00023242"/>
    </source>
</evidence>
<evidence type="ECO:0000259" key="9">
    <source>
        <dbReference type="Pfam" id="PF09402"/>
    </source>
</evidence>
<protein>
    <submittedName>
        <fullName evidence="10">Man1-Src1p-C-terminal domain-domain-containing protein</fullName>
    </submittedName>
</protein>
<evidence type="ECO:0000313" key="10">
    <source>
        <dbReference type="EMBL" id="ORZ09386.1"/>
    </source>
</evidence>
<dbReference type="OrthoDB" id="2503928at2759"/>
<feature type="domain" description="Man1/Src1-like C-terminal" evidence="9">
    <location>
        <begin position="393"/>
        <end position="719"/>
    </location>
</feature>
<feature type="compositionally biased region" description="Polar residues" evidence="7">
    <location>
        <begin position="229"/>
        <end position="240"/>
    </location>
</feature>
<accession>A0A1Y2GHP0</accession>
<dbReference type="Pfam" id="PF09402">
    <property type="entry name" value="MSC"/>
    <property type="match status" value="1"/>
</dbReference>
<dbReference type="RefSeq" id="XP_021878839.1">
    <property type="nucleotide sequence ID" value="XM_022030382.1"/>
</dbReference>
<feature type="compositionally biased region" description="Polar residues" evidence="7">
    <location>
        <begin position="148"/>
        <end position="167"/>
    </location>
</feature>
<keyword evidence="5 8" id="KW-0472">Membrane</keyword>
<dbReference type="GO" id="GO:0071763">
    <property type="term" value="P:nuclear membrane organization"/>
    <property type="evidence" value="ECO:0007669"/>
    <property type="project" value="TreeGrafter"/>
</dbReference>
<keyword evidence="6" id="KW-0539">Nucleus</keyword>
<dbReference type="GO" id="GO:0005637">
    <property type="term" value="C:nuclear inner membrane"/>
    <property type="evidence" value="ECO:0007669"/>
    <property type="project" value="UniProtKB-SubCell"/>
</dbReference>
<reference evidence="10 11" key="1">
    <citation type="submission" date="2016-07" db="EMBL/GenBank/DDBJ databases">
        <title>Pervasive Adenine N6-methylation of Active Genes in Fungi.</title>
        <authorList>
            <consortium name="DOE Joint Genome Institute"/>
            <person name="Mondo S.J."/>
            <person name="Dannebaum R.O."/>
            <person name="Kuo R.C."/>
            <person name="Labutti K."/>
            <person name="Haridas S."/>
            <person name="Kuo A."/>
            <person name="Salamov A."/>
            <person name="Ahrendt S.R."/>
            <person name="Lipzen A."/>
            <person name="Sullivan W."/>
            <person name="Andreopoulos W.B."/>
            <person name="Clum A."/>
            <person name="Lindquist E."/>
            <person name="Daum C."/>
            <person name="Ramamoorthy G.K."/>
            <person name="Gryganskyi A."/>
            <person name="Culley D."/>
            <person name="Magnuson J.K."/>
            <person name="James T.Y."/>
            <person name="O'Malley M.A."/>
            <person name="Stajich J.E."/>
            <person name="Spatafora J.W."/>
            <person name="Visel A."/>
            <person name="Grigoriev I.V."/>
        </authorList>
    </citation>
    <scope>NUCLEOTIDE SEQUENCE [LARGE SCALE GENOMIC DNA]</scope>
    <source>
        <strain evidence="10 11">NRRL 3116</strain>
    </source>
</reference>
<keyword evidence="2" id="KW-0597">Phosphoprotein</keyword>
<keyword evidence="3 8" id="KW-0812">Transmembrane</keyword>
<evidence type="ECO:0000256" key="4">
    <source>
        <dbReference type="ARBA" id="ARBA00022989"/>
    </source>
</evidence>
<dbReference type="Gene3D" id="1.10.720.40">
    <property type="match status" value="1"/>
</dbReference>
<feature type="compositionally biased region" description="Basic residues" evidence="7">
    <location>
        <begin position="215"/>
        <end position="228"/>
    </location>
</feature>
<dbReference type="EMBL" id="MCFF01000034">
    <property type="protein sequence ID" value="ORZ09386.1"/>
    <property type="molecule type" value="Genomic_DNA"/>
</dbReference>
<dbReference type="PANTHER" id="PTHR47808:SF2">
    <property type="entry name" value="LEM DOMAIN-CONTAINING PROTEIN 2"/>
    <property type="match status" value="1"/>
</dbReference>
<dbReference type="GO" id="GO:0005783">
    <property type="term" value="C:endoplasmic reticulum"/>
    <property type="evidence" value="ECO:0007669"/>
    <property type="project" value="TreeGrafter"/>
</dbReference>
<evidence type="ECO:0000256" key="7">
    <source>
        <dbReference type="SAM" id="MobiDB-lite"/>
    </source>
</evidence>
<keyword evidence="4 8" id="KW-1133">Transmembrane helix</keyword>
<keyword evidence="11" id="KW-1185">Reference proteome</keyword>
<feature type="compositionally biased region" description="Basic and acidic residues" evidence="7">
    <location>
        <begin position="287"/>
        <end position="298"/>
    </location>
</feature>
<name>A0A1Y2GHP0_9FUNG</name>
<dbReference type="InParanoid" id="A0A1Y2GHP0"/>
<evidence type="ECO:0000256" key="1">
    <source>
        <dbReference type="ARBA" id="ARBA00004540"/>
    </source>
</evidence>
<feature type="compositionally biased region" description="Low complexity" evidence="7">
    <location>
        <begin position="120"/>
        <end position="138"/>
    </location>
</feature>
<dbReference type="InterPro" id="IPR041885">
    <property type="entry name" value="MAN1_winged_helix_dom"/>
</dbReference>
<dbReference type="InterPro" id="IPR044780">
    <property type="entry name" value="Heh2/Src1"/>
</dbReference>
<dbReference type="Proteomes" id="UP000193648">
    <property type="component" value="Unassembled WGS sequence"/>
</dbReference>
<evidence type="ECO:0000313" key="11">
    <source>
        <dbReference type="Proteomes" id="UP000193648"/>
    </source>
</evidence>
<feature type="compositionally biased region" description="Basic and acidic residues" evidence="7">
    <location>
        <begin position="181"/>
        <end position="214"/>
    </location>
</feature>
<evidence type="ECO:0000256" key="5">
    <source>
        <dbReference type="ARBA" id="ARBA00023136"/>
    </source>
</evidence>
<feature type="transmembrane region" description="Helical" evidence="8">
    <location>
        <begin position="603"/>
        <end position="620"/>
    </location>
</feature>
<dbReference type="PANTHER" id="PTHR47808">
    <property type="entry name" value="INNER NUCLEAR MEMBRANE PROTEIN HEH2-RELATED"/>
    <property type="match status" value="1"/>
</dbReference>
<dbReference type="AlphaFoldDB" id="A0A1Y2GHP0"/>
<dbReference type="Gene3D" id="1.10.10.1180">
    <property type="entry name" value="MAN1, winged-helix domain"/>
    <property type="match status" value="1"/>
</dbReference>
<dbReference type="InterPro" id="IPR018996">
    <property type="entry name" value="Man1/Src1-like_C"/>
</dbReference>
<sequence length="771" mass="87718">MPKEPLPRYLHPDYNPMRDKMDRLREILIHNKVKTPSGNVRKQDFIDLFEQHIRPQIPALRKYYENIKPSEKGIIKVPASTTTHLSNDRKQVKPAVPPHKSATVTSSSSSSSTLQQGHVSQPLPSLSSLPASTLASSSVQPVPETGPLRQNGQQTSGTESTSFSRGSSADKSDFTNVSNEVTKEDHPTKDVERGRTQRASTDIKDTKSIDDSGRVKRRRRSSSTKKRAPSQNFSKENPFQSSKESERRRRSKSRDGVSSTSHPSLKSRSASKSRTSRARSKSGNGLRETRRDSSGRMEHDDIFGAAALPAFSNYIRRPKYPVSTFDDIDSDGPPFHNSPLVAKSRRILEATLAKPKPLNFGAMHYHQGQREVGFNRIQNEKQQSSWMPFRLLLSVAVLFFASWYRQTRFQIGFCTSDSSTPSSPNEYQNQFWGWMYPTCIPCPTHATCLDPNEPPLCPPEYILKPNPLSFDNFLPLTPVCVLNKAKEYQSLQVADVAEHILHRKAGIEECKFYVQPPRTLEFIARQRISIRDLKDEIYSMKDSSISLEEFEQYWDLALKELFRRSDSLVFEQWIDEEYLRSLKPSKSLVCAMRQGFLGWCLEYQLYILTIIIASLSGFFFRRHLHNKREESKIVQSLVETVLSKLTDQSHYYYIDPFSYPEPYLSQIHLRDALLIDVAQPARRNELWEKVSTIVDKDANVRVSLQEVRGEIHRVWEWIGASGILSNKPRSTATSSSPSNSFRPSNSISSLHVTAAIESSPIDELVSYPIIS</sequence>
<dbReference type="GO" id="GO:0034399">
    <property type="term" value="C:nuclear periphery"/>
    <property type="evidence" value="ECO:0007669"/>
    <property type="project" value="TreeGrafter"/>
</dbReference>
<evidence type="ECO:0000256" key="2">
    <source>
        <dbReference type="ARBA" id="ARBA00022553"/>
    </source>
</evidence>
<feature type="region of interest" description="Disordered" evidence="7">
    <location>
        <begin position="78"/>
        <end position="298"/>
    </location>
</feature>